<keyword evidence="3" id="KW-1185">Reference proteome</keyword>
<dbReference type="AlphaFoldDB" id="A0A182QMP8"/>
<feature type="signal peptide" evidence="1">
    <location>
        <begin position="1"/>
        <end position="21"/>
    </location>
</feature>
<name>A0A182QMP8_9DIPT</name>
<dbReference type="EMBL" id="AXCN02000684">
    <property type="status" value="NOT_ANNOTATED_CDS"/>
    <property type="molecule type" value="Genomic_DNA"/>
</dbReference>
<evidence type="ECO:0000313" key="3">
    <source>
        <dbReference type="Proteomes" id="UP000075886"/>
    </source>
</evidence>
<evidence type="ECO:0000313" key="2">
    <source>
        <dbReference type="EnsemblMetazoa" id="AFAF013288-PA"/>
    </source>
</evidence>
<protein>
    <submittedName>
        <fullName evidence="2">Uncharacterized protein</fullName>
    </submittedName>
</protein>
<dbReference type="VEuPathDB" id="VectorBase:AFAF013288"/>
<proteinExistence type="predicted"/>
<keyword evidence="1" id="KW-0732">Signal</keyword>
<accession>A0A182QMP8</accession>
<organism evidence="2 3">
    <name type="scientific">Anopheles farauti</name>
    <dbReference type="NCBI Taxonomy" id="69004"/>
    <lineage>
        <taxon>Eukaryota</taxon>
        <taxon>Metazoa</taxon>
        <taxon>Ecdysozoa</taxon>
        <taxon>Arthropoda</taxon>
        <taxon>Hexapoda</taxon>
        <taxon>Insecta</taxon>
        <taxon>Pterygota</taxon>
        <taxon>Neoptera</taxon>
        <taxon>Endopterygota</taxon>
        <taxon>Diptera</taxon>
        <taxon>Nematocera</taxon>
        <taxon>Culicoidea</taxon>
        <taxon>Culicidae</taxon>
        <taxon>Anophelinae</taxon>
        <taxon>Anopheles</taxon>
    </lineage>
</organism>
<sequence length="170" mass="18899">MNVASLTRLLLLLVQCRVSVGTLLTSCCYAIVNNKTHEFLVPSDCVDQGEQDSRYVVASQSSGFASTWKLSLRPVSGDQLVTFQNLRTKQFLFTGAHNLLYTADMPNSASSTYLLPKGVQGGLISQRNAFGGYTEYVRAEKYPGFGHAFVKQGKLIERSYWTFIHRPCVC</sequence>
<reference evidence="2" key="2">
    <citation type="submission" date="2020-05" db="UniProtKB">
        <authorList>
            <consortium name="EnsemblMetazoa"/>
        </authorList>
    </citation>
    <scope>IDENTIFICATION</scope>
    <source>
        <strain evidence="2">FAR1</strain>
    </source>
</reference>
<dbReference type="EnsemblMetazoa" id="AFAF013288-RA">
    <property type="protein sequence ID" value="AFAF013288-PA"/>
    <property type="gene ID" value="AFAF013288"/>
</dbReference>
<dbReference type="Proteomes" id="UP000075886">
    <property type="component" value="Unassembled WGS sequence"/>
</dbReference>
<evidence type="ECO:0000256" key="1">
    <source>
        <dbReference type="SAM" id="SignalP"/>
    </source>
</evidence>
<reference evidence="3" key="1">
    <citation type="submission" date="2014-01" db="EMBL/GenBank/DDBJ databases">
        <title>The Genome Sequence of Anopheles farauti FAR1 (V2).</title>
        <authorList>
            <consortium name="The Broad Institute Genomics Platform"/>
            <person name="Neafsey D.E."/>
            <person name="Besansky N."/>
            <person name="Howell P."/>
            <person name="Walton C."/>
            <person name="Young S.K."/>
            <person name="Zeng Q."/>
            <person name="Gargeya S."/>
            <person name="Fitzgerald M."/>
            <person name="Haas B."/>
            <person name="Abouelleil A."/>
            <person name="Allen A.W."/>
            <person name="Alvarado L."/>
            <person name="Arachchi H.M."/>
            <person name="Berlin A.M."/>
            <person name="Chapman S.B."/>
            <person name="Gainer-Dewar J."/>
            <person name="Goldberg J."/>
            <person name="Griggs A."/>
            <person name="Gujja S."/>
            <person name="Hansen M."/>
            <person name="Howarth C."/>
            <person name="Imamovic A."/>
            <person name="Ireland A."/>
            <person name="Larimer J."/>
            <person name="McCowan C."/>
            <person name="Murphy C."/>
            <person name="Pearson M."/>
            <person name="Poon T.W."/>
            <person name="Priest M."/>
            <person name="Roberts A."/>
            <person name="Saif S."/>
            <person name="Shea T."/>
            <person name="Sisk P."/>
            <person name="Sykes S."/>
            <person name="Wortman J."/>
            <person name="Nusbaum C."/>
            <person name="Birren B."/>
        </authorList>
    </citation>
    <scope>NUCLEOTIDE SEQUENCE [LARGE SCALE GENOMIC DNA]</scope>
    <source>
        <strain evidence="3">FAR1</strain>
    </source>
</reference>
<feature type="chain" id="PRO_5008133084" evidence="1">
    <location>
        <begin position="22"/>
        <end position="170"/>
    </location>
</feature>